<dbReference type="Proteomes" id="UP000710849">
    <property type="component" value="Unassembled WGS sequence"/>
</dbReference>
<dbReference type="GO" id="GO:0043424">
    <property type="term" value="F:protein histidine kinase binding"/>
    <property type="evidence" value="ECO:0007669"/>
    <property type="project" value="InterPro"/>
</dbReference>
<evidence type="ECO:0000256" key="1">
    <source>
        <dbReference type="PROSITE-ProRule" id="PRU00110"/>
    </source>
</evidence>
<gene>
    <name evidence="4" type="ORF">EAE97_004422</name>
</gene>
<dbReference type="Gene3D" id="1.20.120.160">
    <property type="entry name" value="HPT domain"/>
    <property type="match status" value="1"/>
</dbReference>
<accession>A0A9P5IU03</accession>
<dbReference type="GO" id="GO:0005737">
    <property type="term" value="C:cytoplasm"/>
    <property type="evidence" value="ECO:0007669"/>
    <property type="project" value="TreeGrafter"/>
</dbReference>
<dbReference type="InterPro" id="IPR036641">
    <property type="entry name" value="HPT_dom_sf"/>
</dbReference>
<dbReference type="AlphaFoldDB" id="A0A9P5IU03"/>
<evidence type="ECO:0000313" key="5">
    <source>
        <dbReference type="Proteomes" id="UP000710849"/>
    </source>
</evidence>
<dbReference type="FunFam" id="1.20.120.160:FF:000007">
    <property type="entry name" value="Multistep phosphorelay regulator 1"/>
    <property type="match status" value="1"/>
</dbReference>
<comment type="caution">
    <text evidence="4">The sequence shown here is derived from an EMBL/GenBank/DDBJ whole genome shotgun (WGS) entry which is preliminary data.</text>
</comment>
<evidence type="ECO:0000256" key="2">
    <source>
        <dbReference type="SAM" id="MobiDB-lite"/>
    </source>
</evidence>
<dbReference type="RefSeq" id="XP_038734378.1">
    <property type="nucleotide sequence ID" value="XM_038874934.1"/>
</dbReference>
<dbReference type="SUPFAM" id="SSF47226">
    <property type="entry name" value="Histidine-containing phosphotransfer domain, HPT domain"/>
    <property type="match status" value="1"/>
</dbReference>
<dbReference type="GeneID" id="62148011"/>
<protein>
    <recommendedName>
        <fullName evidence="3">HPt domain-containing protein</fullName>
    </recommendedName>
</protein>
<dbReference type="GO" id="GO:0005634">
    <property type="term" value="C:nucleus"/>
    <property type="evidence" value="ECO:0007669"/>
    <property type="project" value="TreeGrafter"/>
</dbReference>
<dbReference type="CDD" id="cd00088">
    <property type="entry name" value="HPT"/>
    <property type="match status" value="1"/>
</dbReference>
<evidence type="ECO:0000259" key="3">
    <source>
        <dbReference type="PROSITE" id="PS50894"/>
    </source>
</evidence>
<keyword evidence="1" id="KW-0597">Phosphoprotein</keyword>
<feature type="domain" description="HPt" evidence="3">
    <location>
        <begin position="92"/>
        <end position="191"/>
    </location>
</feature>
<evidence type="ECO:0000313" key="4">
    <source>
        <dbReference type="EMBL" id="KAF7947173.1"/>
    </source>
</evidence>
<dbReference type="GO" id="GO:0009927">
    <property type="term" value="F:histidine phosphotransfer kinase activity"/>
    <property type="evidence" value="ECO:0007669"/>
    <property type="project" value="InterPro"/>
</dbReference>
<feature type="modified residue" description="Phosphohistidine" evidence="1">
    <location>
        <position position="131"/>
    </location>
</feature>
<name>A0A9P5IU03_9HELO</name>
<dbReference type="InterPro" id="IPR008207">
    <property type="entry name" value="Sig_transdc_His_kin_Hpt_dom"/>
</dbReference>
<feature type="compositionally biased region" description="Basic and acidic residues" evidence="2">
    <location>
        <begin position="53"/>
        <end position="62"/>
    </location>
</feature>
<reference evidence="4 5" key="1">
    <citation type="journal article" date="2020" name="Genome Biol. Evol.">
        <title>Comparative genomics of Sclerotiniaceae.</title>
        <authorList>
            <person name="Valero Jimenez C.A."/>
            <person name="Steentjes M."/>
            <person name="Scholten O.E."/>
            <person name="Van Kan J.A.L."/>
        </authorList>
    </citation>
    <scope>NUCLEOTIDE SEQUENCE [LARGE SCALE GENOMIC DNA]</scope>
    <source>
        <strain evidence="4 5">MUCL 94</strain>
    </source>
</reference>
<dbReference type="GO" id="GO:0000160">
    <property type="term" value="P:phosphorelay signal transduction system"/>
    <property type="evidence" value="ECO:0007669"/>
    <property type="project" value="InterPro"/>
</dbReference>
<organism evidence="4 5">
    <name type="scientific">Botrytis byssoidea</name>
    <dbReference type="NCBI Taxonomy" id="139641"/>
    <lineage>
        <taxon>Eukaryota</taxon>
        <taxon>Fungi</taxon>
        <taxon>Dikarya</taxon>
        <taxon>Ascomycota</taxon>
        <taxon>Pezizomycotina</taxon>
        <taxon>Leotiomycetes</taxon>
        <taxon>Helotiales</taxon>
        <taxon>Sclerotiniaceae</taxon>
        <taxon>Botrytis</taxon>
    </lineage>
</organism>
<dbReference type="PANTHER" id="PTHR28242">
    <property type="entry name" value="PHOSPHORELAY INTERMEDIATE PROTEIN YPD1"/>
    <property type="match status" value="1"/>
</dbReference>
<dbReference type="Pfam" id="PF01627">
    <property type="entry name" value="Hpt"/>
    <property type="match status" value="1"/>
</dbReference>
<dbReference type="InterPro" id="IPR045871">
    <property type="entry name" value="AHP1-5/YPD1"/>
</dbReference>
<dbReference type="PANTHER" id="PTHR28242:SF52">
    <property type="entry name" value="PHOSPHORELAY INTERMEDIATE PROTEIN YPD1"/>
    <property type="match status" value="1"/>
</dbReference>
<dbReference type="SMART" id="SM00073">
    <property type="entry name" value="HPT"/>
    <property type="match status" value="1"/>
</dbReference>
<dbReference type="EMBL" id="RCSW01000007">
    <property type="protein sequence ID" value="KAF7947173.1"/>
    <property type="molecule type" value="Genomic_DNA"/>
</dbReference>
<keyword evidence="5" id="KW-1185">Reference proteome</keyword>
<sequence>MSSSTATPTPTPAPKTVPVAAPKPEPVKEKSPVPVIPPPKEVVVEEQDDERNETDFSAKQSDDGSVGLPDLGENIDAATFEQILEMDDDEEEREFSSSIVFGFFEQAEQTFVKMDDALKEKDLATLSSLGHFLKGSSATLGLTKVKDSCEKIQHYGQQKDEAGTTDEPDKEKCLARIKETLVSVKEEYKEVEKVLKKFYAT</sequence>
<dbReference type="PROSITE" id="PS50894">
    <property type="entry name" value="HPT"/>
    <property type="match status" value="1"/>
</dbReference>
<feature type="region of interest" description="Disordered" evidence="2">
    <location>
        <begin position="1"/>
        <end position="73"/>
    </location>
</feature>
<proteinExistence type="predicted"/>